<dbReference type="HOGENOM" id="CLU_3319745_0_0_10"/>
<dbReference type="KEGG" id="zga:ZOBELLIA_182"/>
<accession>G0L0C4</accession>
<evidence type="ECO:0000313" key="2">
    <source>
        <dbReference type="Proteomes" id="UP000008898"/>
    </source>
</evidence>
<name>G0L0C4_ZOBGA</name>
<dbReference type="STRING" id="63186.ZOBELLIA_182"/>
<evidence type="ECO:0000313" key="1">
    <source>
        <dbReference type="EMBL" id="CAZ94255.1"/>
    </source>
</evidence>
<protein>
    <submittedName>
        <fullName evidence="1">Uncharacterized protein</fullName>
    </submittedName>
</protein>
<sequence>MQIQEFYRFYIENGIILTAWSELYYKEPGSDDRDGVGLV</sequence>
<dbReference type="AlphaFoldDB" id="G0L0C4"/>
<reference evidence="2" key="1">
    <citation type="submission" date="2009-07" db="EMBL/GenBank/DDBJ databases">
        <title>Complete genome sequence of Zobellia galactanivorans Dsij.</title>
        <authorList>
            <consortium name="Genoscope - CEA"/>
        </authorList>
    </citation>
    <scope>NUCLEOTIDE SEQUENCE [LARGE SCALE GENOMIC DNA]</scope>
    <source>
        <strain evidence="2">DSM 12802 / CCUG 47099 / CIP 106680 / NCIMB 13871 / Dsij</strain>
    </source>
</reference>
<keyword evidence="2" id="KW-1185">Reference proteome</keyword>
<proteinExistence type="predicted"/>
<reference evidence="1 2" key="2">
    <citation type="journal article" date="2012" name="Environ. Microbiol.">
        <title>Characterization of the first alginolytic operons in a marine bacterium: from their emergence in marine Flavobacteriia to their independent transfers to marine Proteobacteria and human gut Bacteroides.</title>
        <authorList>
            <person name="Thomas F."/>
            <person name="Barbeyron T."/>
            <person name="Tonon T."/>
            <person name="Genicot S."/>
            <person name="Czjzek M."/>
            <person name="Michel G."/>
        </authorList>
    </citation>
    <scope>NUCLEOTIDE SEQUENCE [LARGE SCALE GENOMIC DNA]</scope>
    <source>
        <strain evidence="2">DSM 12802 / CCUG 47099 / CIP 106680 / NCIMB 13871 / Dsij</strain>
    </source>
</reference>
<organism evidence="1 2">
    <name type="scientific">Zobellia galactanivorans (strain DSM 12802 / CCUG 47099 / CIP 106680 / NCIMB 13871 / Dsij)</name>
    <dbReference type="NCBI Taxonomy" id="63186"/>
    <lineage>
        <taxon>Bacteria</taxon>
        <taxon>Pseudomonadati</taxon>
        <taxon>Bacteroidota</taxon>
        <taxon>Flavobacteriia</taxon>
        <taxon>Flavobacteriales</taxon>
        <taxon>Flavobacteriaceae</taxon>
        <taxon>Zobellia</taxon>
    </lineage>
</organism>
<dbReference type="Proteomes" id="UP000008898">
    <property type="component" value="Chromosome"/>
</dbReference>
<dbReference type="EMBL" id="FP476056">
    <property type="protein sequence ID" value="CAZ94255.1"/>
    <property type="molecule type" value="Genomic_DNA"/>
</dbReference>
<gene>
    <name evidence="1" type="ordered locus">zobellia_182</name>
</gene>